<dbReference type="Proteomes" id="UP001350748">
    <property type="component" value="Unassembled WGS sequence"/>
</dbReference>
<gene>
    <name evidence="1" type="primary">mbnB</name>
    <name evidence="1" type="ORF">V3H18_01905</name>
</gene>
<protein>
    <submittedName>
        <fullName evidence="1">Methanobactin biosynthesis protein MbnB</fullName>
    </submittedName>
</protein>
<dbReference type="InterPro" id="IPR026431">
    <property type="entry name" value="Methbact_MbnB"/>
</dbReference>
<dbReference type="InterPro" id="IPR007801">
    <property type="entry name" value="MbnB/TglH/ChrH"/>
</dbReference>
<dbReference type="RefSeq" id="WP_332080186.1">
    <property type="nucleotide sequence ID" value="NZ_JAZHYN010000003.1"/>
</dbReference>
<dbReference type="EMBL" id="JAZHYN010000003">
    <property type="protein sequence ID" value="MEF3365281.1"/>
    <property type="molecule type" value="Genomic_DNA"/>
</dbReference>
<evidence type="ECO:0000313" key="1">
    <source>
        <dbReference type="EMBL" id="MEF3365281.1"/>
    </source>
</evidence>
<name>A0ABU7XD14_9HYPH</name>
<dbReference type="SUPFAM" id="SSF51658">
    <property type="entry name" value="Xylose isomerase-like"/>
    <property type="match status" value="1"/>
</dbReference>
<evidence type="ECO:0000313" key="2">
    <source>
        <dbReference type="Proteomes" id="UP001350748"/>
    </source>
</evidence>
<dbReference type="Gene3D" id="3.20.20.150">
    <property type="entry name" value="Divalent-metal-dependent TIM barrel enzymes"/>
    <property type="match status" value="1"/>
</dbReference>
<dbReference type="Pfam" id="PF05114">
    <property type="entry name" value="MbnB_TglH_ChrH"/>
    <property type="match status" value="1"/>
</dbReference>
<comment type="caution">
    <text evidence="1">The sequence shown here is derived from an EMBL/GenBank/DDBJ whole genome shotgun (WGS) entry which is preliminary data.</text>
</comment>
<reference evidence="1 2" key="1">
    <citation type="submission" date="2024-02" db="EMBL/GenBank/DDBJ databases">
        <authorList>
            <person name="Grouzdev D."/>
        </authorList>
    </citation>
    <scope>NUCLEOTIDE SEQUENCE [LARGE SCALE GENOMIC DNA]</scope>
    <source>
        <strain evidence="1 2">9N</strain>
    </source>
</reference>
<dbReference type="InterPro" id="IPR036237">
    <property type="entry name" value="Xyl_isomerase-like_sf"/>
</dbReference>
<organism evidence="1 2">
    <name type="scientific">Methylocystis borbori</name>
    <dbReference type="NCBI Taxonomy" id="3118750"/>
    <lineage>
        <taxon>Bacteria</taxon>
        <taxon>Pseudomonadati</taxon>
        <taxon>Pseudomonadota</taxon>
        <taxon>Alphaproteobacteria</taxon>
        <taxon>Hyphomicrobiales</taxon>
        <taxon>Methylocystaceae</taxon>
        <taxon>Methylocystis</taxon>
    </lineage>
</organism>
<accession>A0ABU7XD14</accession>
<keyword evidence="2" id="KW-1185">Reference proteome</keyword>
<sequence length="278" mass="31832">MLVGLNFTLGGTHEMVQRLVDEGHLDYCELLIDNFLQVPPDDLARHFKCPIGFHVMFSKYLESDLDFLQDLAKRLRVLIDALRPLYVSDHMAYFTHRGRRLYHLGEIDYDADYDWVRRKVDIWQDLLGQKLFIENYPSIMDGGWEAPAFFERLTRDTGAGVLFDASNAVCAFRNCGAPLELWDNVIASTPHFHIAGYNRTIIEPHFTVDSHDGDLAQDTLAFLKRRRSLFDKPGATITYERDHNIDYDAIVADLARLRAVFSCSKEEIHAPHVAVGAC</sequence>
<dbReference type="NCBIfam" id="TIGR04159">
    <property type="entry name" value="methbact_MbnB"/>
    <property type="match status" value="1"/>
</dbReference>
<proteinExistence type="predicted"/>